<comment type="similarity">
    <text evidence="1">Belongs to the MG185/MG260 family.</text>
</comment>
<gene>
    <name evidence="3" type="ORF">MPNA0980</name>
</gene>
<reference evidence="4" key="1">
    <citation type="journal article" date="2012" name="J. Bacteriol.">
        <title>Complete genome sequence of Mycoplasma pneumoniae type 2a strain 309, isolated in Japan.</title>
        <authorList>
            <person name="Kenri T."/>
            <person name="Horino A."/>
            <person name="Matsui M."/>
            <person name="Sasaki Y."/>
            <person name="Suzuki S."/>
            <person name="Narita M."/>
            <person name="Ohya H."/>
            <person name="Okazaki N."/>
            <person name="Shibayama K."/>
        </authorList>
    </citation>
    <scope>NUCLEOTIDE SEQUENCE [LARGE SCALE GENOMIC DNA]</scope>
    <source>
        <strain evidence="4">309</strain>
    </source>
</reference>
<dbReference type="KEGG" id="mpm:MPNA0980"/>
<dbReference type="AlphaFoldDB" id="A0AB33HNP3"/>
<accession>A0AB33HNP3</accession>
<evidence type="ECO:0000313" key="3">
    <source>
        <dbReference type="EMBL" id="BAL21669.1"/>
    </source>
</evidence>
<protein>
    <submittedName>
        <fullName evidence="3">Lipoprotein</fullName>
    </submittedName>
</protein>
<keyword evidence="3" id="KW-0449">Lipoprotein</keyword>
<dbReference type="Pfam" id="PF03202">
    <property type="entry name" value="Lipoprotein_10"/>
    <property type="match status" value="1"/>
</dbReference>
<dbReference type="Proteomes" id="UP000007105">
    <property type="component" value="Chromosome"/>
</dbReference>
<name>A0AB33HNP3_MYCPM</name>
<proteinExistence type="inferred from homology"/>
<dbReference type="InterPro" id="IPR004890">
    <property type="entry name" value="Lipoprotein_10_C"/>
</dbReference>
<evidence type="ECO:0000256" key="1">
    <source>
        <dbReference type="ARBA" id="ARBA00009031"/>
    </source>
</evidence>
<feature type="domain" description="Mycoplasma lipoprotein C-terminal" evidence="2">
    <location>
        <begin position="2"/>
        <end position="125"/>
    </location>
</feature>
<dbReference type="EMBL" id="AP012303">
    <property type="protein sequence ID" value="BAL21669.1"/>
    <property type="molecule type" value="Genomic_DNA"/>
</dbReference>
<sequence>MMTQGPNLIGIHTNTKENEETQKFVNWFLNTSLTWDNNESKTPAQYFTESASYILPLKETFTGSNNKGQSGKNDGKNSNNTFKAKALELFKEQSENKIVGYSDPSDFRGGKFRESIGSAFNATVNSHVDFNTFVANFRANLGSGYDK</sequence>
<organism evidence="3 4">
    <name type="scientific">Mycoplasmoides pneumoniae 309</name>
    <dbReference type="NCBI Taxonomy" id="1112856"/>
    <lineage>
        <taxon>Bacteria</taxon>
        <taxon>Bacillati</taxon>
        <taxon>Mycoplasmatota</taxon>
        <taxon>Mycoplasmoidales</taxon>
        <taxon>Mycoplasmoidaceae</taxon>
        <taxon>Mycoplasmoides</taxon>
    </lineage>
</organism>
<evidence type="ECO:0000313" key="4">
    <source>
        <dbReference type="Proteomes" id="UP000007105"/>
    </source>
</evidence>
<evidence type="ECO:0000259" key="2">
    <source>
        <dbReference type="Pfam" id="PF03202"/>
    </source>
</evidence>